<evidence type="ECO:0000259" key="2">
    <source>
        <dbReference type="SMART" id="SM00854"/>
    </source>
</evidence>
<dbReference type="PANTHER" id="PTHR33393">
    <property type="entry name" value="POLYGLUTAMINE SYNTHESIS ACCESSORY PROTEIN RV0574C-RELATED"/>
    <property type="match status" value="1"/>
</dbReference>
<evidence type="ECO:0000313" key="3">
    <source>
        <dbReference type="EMBL" id="PKM89196.1"/>
    </source>
</evidence>
<dbReference type="InterPro" id="IPR019079">
    <property type="entry name" value="Capsule_synth_CapA"/>
</dbReference>
<evidence type="ECO:0000313" key="4">
    <source>
        <dbReference type="Proteomes" id="UP000233325"/>
    </source>
</evidence>
<proteinExistence type="inferred from homology"/>
<name>A0A2N2E3C6_9BACT</name>
<dbReference type="SMART" id="SM00854">
    <property type="entry name" value="PGA_cap"/>
    <property type="match status" value="1"/>
</dbReference>
<dbReference type="CDD" id="cd07381">
    <property type="entry name" value="MPP_CapA"/>
    <property type="match status" value="1"/>
</dbReference>
<dbReference type="InterPro" id="IPR029052">
    <property type="entry name" value="Metallo-depent_PP-like"/>
</dbReference>
<dbReference type="InterPro" id="IPR052169">
    <property type="entry name" value="CW_Biosynth-Accessory"/>
</dbReference>
<dbReference type="Pfam" id="PF09587">
    <property type="entry name" value="PGA_cap"/>
    <property type="match status" value="1"/>
</dbReference>
<reference evidence="3 4" key="1">
    <citation type="journal article" date="2017" name="ISME J.">
        <title>Potential for microbial H2 and metal transformations associated with novel bacteria and archaea in deep terrestrial subsurface sediments.</title>
        <authorList>
            <person name="Hernsdorf A.W."/>
            <person name="Amano Y."/>
            <person name="Miyakawa K."/>
            <person name="Ise K."/>
            <person name="Suzuki Y."/>
            <person name="Anantharaman K."/>
            <person name="Probst A."/>
            <person name="Burstein D."/>
            <person name="Thomas B.C."/>
            <person name="Banfield J.F."/>
        </authorList>
    </citation>
    <scope>NUCLEOTIDE SEQUENCE [LARGE SCALE GENOMIC DNA]</scope>
    <source>
        <strain evidence="3">HGW-Falkowbacteria-2</strain>
    </source>
</reference>
<comment type="similarity">
    <text evidence="1">Belongs to the CapA family.</text>
</comment>
<sequence length="370" mass="40779">MLNFNKSTTRLLLGIVFVGVLSLLVVKKTHESDWFYVPLFSNREIPVQLPAEAATDEKKEIVLMFGGDVMLSRTVNAKMSAYNDYTWPFKEIASTTSRADITIVNLESPFLKDANYQVLTGSFSFKANPEAVEGMKLAGIDVVSLANNHMLNAGQKGLGDTLSILKEVGMLSAGAGMNEVEARMGAVIEKGDWKIAFLAYAYPNDNSVATASRPGIATLDLENLKEDITAIRNEVDLVIVSMHAGIEYVSQPGEQQKSFARTAIDSGADAVIGHHPHWPQTWEIYKDKPIFYSLGNFVFDQMWSPGTSRGLLAELTFKPDLSGSSKLIPIEIVDYGQARLWPEEKSVTEFWNTFKLEAPTDLSWQGNGGN</sequence>
<protein>
    <submittedName>
        <fullName evidence="3">Capsular biosynthesis protein</fullName>
    </submittedName>
</protein>
<organism evidence="3 4">
    <name type="scientific">Candidatus Falkowbacteria bacterium HGW-Falkowbacteria-2</name>
    <dbReference type="NCBI Taxonomy" id="2013769"/>
    <lineage>
        <taxon>Bacteria</taxon>
        <taxon>Candidatus Falkowiibacteriota</taxon>
    </lineage>
</organism>
<dbReference type="Proteomes" id="UP000233325">
    <property type="component" value="Unassembled WGS sequence"/>
</dbReference>
<accession>A0A2N2E3C6</accession>
<dbReference type="AlphaFoldDB" id="A0A2N2E3C6"/>
<dbReference type="EMBL" id="PHAH01000004">
    <property type="protein sequence ID" value="PKM89196.1"/>
    <property type="molecule type" value="Genomic_DNA"/>
</dbReference>
<dbReference type="Gene3D" id="3.60.21.10">
    <property type="match status" value="1"/>
</dbReference>
<feature type="domain" description="Capsule synthesis protein CapA" evidence="2">
    <location>
        <begin position="62"/>
        <end position="301"/>
    </location>
</feature>
<dbReference type="SUPFAM" id="SSF56300">
    <property type="entry name" value="Metallo-dependent phosphatases"/>
    <property type="match status" value="1"/>
</dbReference>
<dbReference type="PANTHER" id="PTHR33393:SF11">
    <property type="entry name" value="POLYGLUTAMINE SYNTHESIS ACCESSORY PROTEIN RV0574C-RELATED"/>
    <property type="match status" value="1"/>
</dbReference>
<comment type="caution">
    <text evidence="3">The sequence shown here is derived from an EMBL/GenBank/DDBJ whole genome shotgun (WGS) entry which is preliminary data.</text>
</comment>
<gene>
    <name evidence="3" type="ORF">CVU83_00495</name>
</gene>
<evidence type="ECO:0000256" key="1">
    <source>
        <dbReference type="ARBA" id="ARBA00005662"/>
    </source>
</evidence>